<reference evidence="1" key="2">
    <citation type="journal article" date="2015" name="Data Brief">
        <title>Shoot transcriptome of the giant reed, Arundo donax.</title>
        <authorList>
            <person name="Barrero R.A."/>
            <person name="Guerrero F.D."/>
            <person name="Moolhuijzen P."/>
            <person name="Goolsby J.A."/>
            <person name="Tidwell J."/>
            <person name="Bellgard S.E."/>
            <person name="Bellgard M.I."/>
        </authorList>
    </citation>
    <scope>NUCLEOTIDE SEQUENCE</scope>
    <source>
        <tissue evidence="1">Shoot tissue taken approximately 20 cm above the soil surface</tissue>
    </source>
</reference>
<protein>
    <submittedName>
        <fullName evidence="1">Uncharacterized protein</fullName>
    </submittedName>
</protein>
<name>A0A0A9CBX1_ARUDO</name>
<dbReference type="EMBL" id="GBRH01224839">
    <property type="protein sequence ID" value="JAD73056.1"/>
    <property type="molecule type" value="Transcribed_RNA"/>
</dbReference>
<proteinExistence type="predicted"/>
<reference evidence="1" key="1">
    <citation type="submission" date="2014-09" db="EMBL/GenBank/DDBJ databases">
        <authorList>
            <person name="Magalhaes I.L.F."/>
            <person name="Oliveira U."/>
            <person name="Santos F.R."/>
            <person name="Vidigal T.H.D.A."/>
            <person name="Brescovit A.D."/>
            <person name="Santos A.J."/>
        </authorList>
    </citation>
    <scope>NUCLEOTIDE SEQUENCE</scope>
    <source>
        <tissue evidence="1">Shoot tissue taken approximately 20 cm above the soil surface</tissue>
    </source>
</reference>
<organism evidence="1">
    <name type="scientific">Arundo donax</name>
    <name type="common">Giant reed</name>
    <name type="synonym">Donax arundinaceus</name>
    <dbReference type="NCBI Taxonomy" id="35708"/>
    <lineage>
        <taxon>Eukaryota</taxon>
        <taxon>Viridiplantae</taxon>
        <taxon>Streptophyta</taxon>
        <taxon>Embryophyta</taxon>
        <taxon>Tracheophyta</taxon>
        <taxon>Spermatophyta</taxon>
        <taxon>Magnoliopsida</taxon>
        <taxon>Liliopsida</taxon>
        <taxon>Poales</taxon>
        <taxon>Poaceae</taxon>
        <taxon>PACMAD clade</taxon>
        <taxon>Arundinoideae</taxon>
        <taxon>Arundineae</taxon>
        <taxon>Arundo</taxon>
    </lineage>
</organism>
<dbReference type="AlphaFoldDB" id="A0A0A9CBX1"/>
<accession>A0A0A9CBX1</accession>
<evidence type="ECO:0000313" key="1">
    <source>
        <dbReference type="EMBL" id="JAD73056.1"/>
    </source>
</evidence>
<sequence>MPQKRRFTAWHMQQVLTLNTTTALSDASRSTRSAAVSAAGATTAGMYHACSAAAPYCIVAIARYLT</sequence>